<evidence type="ECO:0008006" key="3">
    <source>
        <dbReference type="Google" id="ProtNLM"/>
    </source>
</evidence>
<dbReference type="InterPro" id="IPR036300">
    <property type="entry name" value="MIR_dom_sf"/>
</dbReference>
<name>A0A2P4NJY3_RHIID</name>
<evidence type="ECO:0000313" key="1">
    <source>
        <dbReference type="EMBL" id="POG53447.1"/>
    </source>
</evidence>
<proteinExistence type="predicted"/>
<reference evidence="1 2" key="2">
    <citation type="journal article" date="2018" name="New Phytol.">
        <title>High intraspecific genome diversity in the model arbuscular mycorrhizal symbiont Rhizophagus irregularis.</title>
        <authorList>
            <person name="Chen E.C.H."/>
            <person name="Morin E."/>
            <person name="Beaudet D."/>
            <person name="Noel J."/>
            <person name="Yildirir G."/>
            <person name="Ndikumana S."/>
            <person name="Charron P."/>
            <person name="St-Onge C."/>
            <person name="Giorgi J."/>
            <person name="Kruger M."/>
            <person name="Marton T."/>
            <person name="Ropars J."/>
            <person name="Grigoriev I.V."/>
            <person name="Hainaut M."/>
            <person name="Henrissat B."/>
            <person name="Roux C."/>
            <person name="Martin F."/>
            <person name="Corradi N."/>
        </authorList>
    </citation>
    <scope>NUCLEOTIDE SEQUENCE [LARGE SCALE GENOMIC DNA]</scope>
    <source>
        <strain evidence="1 2">DAOM 197198</strain>
    </source>
</reference>
<dbReference type="Gene3D" id="2.80.10.50">
    <property type="match status" value="1"/>
</dbReference>
<dbReference type="SUPFAM" id="SSF82109">
    <property type="entry name" value="MIR domain"/>
    <property type="match status" value="1"/>
</dbReference>
<dbReference type="AlphaFoldDB" id="A0A2P4NJY3"/>
<organism evidence="1 2">
    <name type="scientific">Rhizophagus irregularis (strain DAOM 181602 / DAOM 197198 / MUCL 43194)</name>
    <name type="common">Arbuscular mycorrhizal fungus</name>
    <name type="synonym">Glomus intraradices</name>
    <dbReference type="NCBI Taxonomy" id="747089"/>
    <lineage>
        <taxon>Eukaryota</taxon>
        <taxon>Fungi</taxon>
        <taxon>Fungi incertae sedis</taxon>
        <taxon>Mucoromycota</taxon>
        <taxon>Glomeromycotina</taxon>
        <taxon>Glomeromycetes</taxon>
        <taxon>Glomerales</taxon>
        <taxon>Glomeraceae</taxon>
        <taxon>Rhizophagus</taxon>
    </lineage>
</organism>
<sequence length="126" mass="14078">MFLLTLRPGEIGVDDEWLIRRYNLTTSYDTDHLMNGDIIGLFHNITNKPALYSHAVLLGDGSQEVSCFGDGSENNNKMCIRDSICSDLEIDSENDVWILVETNGKGKNEVDPVPLNNIGGLHKKRD</sequence>
<keyword evidence="2" id="KW-1185">Reference proteome</keyword>
<dbReference type="EMBL" id="AUPC02001079">
    <property type="protein sequence ID" value="POG53447.1"/>
    <property type="molecule type" value="Genomic_DNA"/>
</dbReference>
<gene>
    <name evidence="1" type="ORF">GLOIN_2v1792406</name>
</gene>
<evidence type="ECO:0000313" key="2">
    <source>
        <dbReference type="Proteomes" id="UP000018888"/>
    </source>
</evidence>
<comment type="caution">
    <text evidence="1">The sequence shown here is derived from an EMBL/GenBank/DDBJ whole genome shotgun (WGS) entry which is preliminary data.</text>
</comment>
<dbReference type="Proteomes" id="UP000018888">
    <property type="component" value="Unassembled WGS sequence"/>
</dbReference>
<accession>A0A2P4NJY3</accession>
<reference evidence="1 2" key="1">
    <citation type="journal article" date="2013" name="Proc. Natl. Acad. Sci. U.S.A.">
        <title>Genome of an arbuscular mycorrhizal fungus provides insight into the oldest plant symbiosis.</title>
        <authorList>
            <person name="Tisserant E."/>
            <person name="Malbreil M."/>
            <person name="Kuo A."/>
            <person name="Kohler A."/>
            <person name="Symeonidi A."/>
            <person name="Balestrini R."/>
            <person name="Charron P."/>
            <person name="Duensing N."/>
            <person name="Frei Dit Frey N."/>
            <person name="Gianinazzi-Pearson V."/>
            <person name="Gilbert L.B."/>
            <person name="Handa Y."/>
            <person name="Herr J.R."/>
            <person name="Hijri M."/>
            <person name="Koul R."/>
            <person name="Kawaguchi M."/>
            <person name="Krajinski F."/>
            <person name="Lammers P.J."/>
            <person name="Masclaux F.G."/>
            <person name="Murat C."/>
            <person name="Morin E."/>
            <person name="Ndikumana S."/>
            <person name="Pagni M."/>
            <person name="Petitpierre D."/>
            <person name="Requena N."/>
            <person name="Rosikiewicz P."/>
            <person name="Riley R."/>
            <person name="Saito K."/>
            <person name="San Clemente H."/>
            <person name="Shapiro H."/>
            <person name="van Tuinen D."/>
            <person name="Becard G."/>
            <person name="Bonfante P."/>
            <person name="Paszkowski U."/>
            <person name="Shachar-Hill Y.Y."/>
            <person name="Tuskan G.A."/>
            <person name="Young P.W."/>
            <person name="Sanders I.R."/>
            <person name="Henrissat B."/>
            <person name="Rensing S.A."/>
            <person name="Grigoriev I.V."/>
            <person name="Corradi N."/>
            <person name="Roux C."/>
            <person name="Martin F."/>
        </authorList>
    </citation>
    <scope>NUCLEOTIDE SEQUENCE [LARGE SCALE GENOMIC DNA]</scope>
    <source>
        <strain evidence="1 2">DAOM 197198</strain>
    </source>
</reference>
<dbReference type="VEuPathDB" id="FungiDB:RhiirFUN_000211"/>
<protein>
    <recommendedName>
        <fullName evidence="3">MIR domain-containing protein</fullName>
    </recommendedName>
</protein>